<keyword evidence="2" id="KW-0812">Transmembrane</keyword>
<reference evidence="3 4" key="1">
    <citation type="journal article" date="2008" name="Nature">
        <title>The genome of Laccaria bicolor provides insights into mycorrhizal symbiosis.</title>
        <authorList>
            <person name="Martin F."/>
            <person name="Aerts A."/>
            <person name="Ahren D."/>
            <person name="Brun A."/>
            <person name="Danchin E.G.J."/>
            <person name="Duchaussoy F."/>
            <person name="Gibon J."/>
            <person name="Kohler A."/>
            <person name="Lindquist E."/>
            <person name="Pereda V."/>
            <person name="Salamov A."/>
            <person name="Shapiro H.J."/>
            <person name="Wuyts J."/>
            <person name="Blaudez D."/>
            <person name="Buee M."/>
            <person name="Brokstein P."/>
            <person name="Canbaeck B."/>
            <person name="Cohen D."/>
            <person name="Courty P.E."/>
            <person name="Coutinho P.M."/>
            <person name="Delaruelle C."/>
            <person name="Detter J.C."/>
            <person name="Deveau A."/>
            <person name="DiFazio S."/>
            <person name="Duplessis S."/>
            <person name="Fraissinet-Tachet L."/>
            <person name="Lucic E."/>
            <person name="Frey-Klett P."/>
            <person name="Fourrey C."/>
            <person name="Feussner I."/>
            <person name="Gay G."/>
            <person name="Grimwood J."/>
            <person name="Hoegger P.J."/>
            <person name="Jain P."/>
            <person name="Kilaru S."/>
            <person name="Labbe J."/>
            <person name="Lin Y.C."/>
            <person name="Legue V."/>
            <person name="Le Tacon F."/>
            <person name="Marmeisse R."/>
            <person name="Melayah D."/>
            <person name="Montanini B."/>
            <person name="Muratet M."/>
            <person name="Nehls U."/>
            <person name="Niculita-Hirzel H."/>
            <person name="Oudot-Le Secq M.P."/>
            <person name="Peter M."/>
            <person name="Quesneville H."/>
            <person name="Rajashekar B."/>
            <person name="Reich M."/>
            <person name="Rouhier N."/>
            <person name="Schmutz J."/>
            <person name="Yin T."/>
            <person name="Chalot M."/>
            <person name="Henrissat B."/>
            <person name="Kuees U."/>
            <person name="Lucas S."/>
            <person name="Van de Peer Y."/>
            <person name="Podila G.K."/>
            <person name="Polle A."/>
            <person name="Pukkila P.J."/>
            <person name="Richardson P.M."/>
            <person name="Rouze P."/>
            <person name="Sanders I.R."/>
            <person name="Stajich J.E."/>
            <person name="Tunlid A."/>
            <person name="Tuskan G."/>
            <person name="Grigoriev I.V."/>
        </authorList>
    </citation>
    <scope>NUCLEOTIDE SEQUENCE [LARGE SCALE GENOMIC DNA]</scope>
    <source>
        <strain evidence="4">S238N-H82 / ATCC MYA-4686</strain>
    </source>
</reference>
<protein>
    <submittedName>
        <fullName evidence="3">Predicted protein</fullName>
    </submittedName>
</protein>
<evidence type="ECO:0000313" key="4">
    <source>
        <dbReference type="Proteomes" id="UP000001194"/>
    </source>
</evidence>
<keyword evidence="4" id="KW-1185">Reference proteome</keyword>
<dbReference type="AlphaFoldDB" id="B0D583"/>
<keyword evidence="2" id="KW-1133">Transmembrane helix</keyword>
<feature type="region of interest" description="Disordered" evidence="1">
    <location>
        <begin position="1"/>
        <end position="54"/>
    </location>
</feature>
<dbReference type="Proteomes" id="UP000001194">
    <property type="component" value="Unassembled WGS sequence"/>
</dbReference>
<feature type="transmembrane region" description="Helical" evidence="2">
    <location>
        <begin position="67"/>
        <end position="92"/>
    </location>
</feature>
<evidence type="ECO:0000256" key="2">
    <source>
        <dbReference type="SAM" id="Phobius"/>
    </source>
</evidence>
<dbReference type="HOGENOM" id="CLU_050250_1_0_1"/>
<feature type="compositionally biased region" description="Low complexity" evidence="1">
    <location>
        <begin position="13"/>
        <end position="26"/>
    </location>
</feature>
<dbReference type="EMBL" id="DS547097">
    <property type="protein sequence ID" value="EDR10234.1"/>
    <property type="molecule type" value="Genomic_DNA"/>
</dbReference>
<accession>B0D583</accession>
<dbReference type="InParanoid" id="B0D583"/>
<sequence>MSMADSEEKWRASSSTDSLPSYPSSLEDGPESDPLISASDCSDNSDNRNDSRPSRGGLRTTLIIHRIVLILTFILLIGGFIFFIGGLVSAIIHYPASQVHWLALESSKHCEGYGARKYWAKMGPLPDRGWLDPMETCWALENEIRGRKMKPTYCEDKGADRGVYGHWIVDFDEGACQPFWEGVTNKGCTAPGSGLRRFDAHLINLDYADGWKVMCSSTPADFNGLHFNGAMSCAKRVDGVFGTWEIVDGGCL</sequence>
<proteinExistence type="predicted"/>
<dbReference type="GeneID" id="6074747"/>
<gene>
    <name evidence="3" type="ORF">LACBIDRAFT_316900</name>
</gene>
<name>B0D583_LACBS</name>
<dbReference type="RefSeq" id="XP_001878684.1">
    <property type="nucleotide sequence ID" value="XM_001878649.1"/>
</dbReference>
<evidence type="ECO:0000256" key="1">
    <source>
        <dbReference type="SAM" id="MobiDB-lite"/>
    </source>
</evidence>
<feature type="compositionally biased region" description="Basic and acidic residues" evidence="1">
    <location>
        <begin position="1"/>
        <end position="11"/>
    </location>
</feature>
<evidence type="ECO:0000313" key="3">
    <source>
        <dbReference type="EMBL" id="EDR10234.1"/>
    </source>
</evidence>
<organism evidence="4">
    <name type="scientific">Laccaria bicolor (strain S238N-H82 / ATCC MYA-4686)</name>
    <name type="common">Bicoloured deceiver</name>
    <name type="synonym">Laccaria laccata var. bicolor</name>
    <dbReference type="NCBI Taxonomy" id="486041"/>
    <lineage>
        <taxon>Eukaryota</taxon>
        <taxon>Fungi</taxon>
        <taxon>Dikarya</taxon>
        <taxon>Basidiomycota</taxon>
        <taxon>Agaricomycotina</taxon>
        <taxon>Agaricomycetes</taxon>
        <taxon>Agaricomycetidae</taxon>
        <taxon>Agaricales</taxon>
        <taxon>Agaricineae</taxon>
        <taxon>Hydnangiaceae</taxon>
        <taxon>Laccaria</taxon>
    </lineage>
</organism>
<dbReference type="STRING" id="486041.B0D583"/>
<dbReference type="KEGG" id="lbc:LACBIDRAFT_316900"/>
<dbReference type="OrthoDB" id="3153758at2759"/>
<keyword evidence="2" id="KW-0472">Membrane</keyword>